<evidence type="ECO:0000256" key="2">
    <source>
        <dbReference type="ARBA" id="ARBA00022588"/>
    </source>
</evidence>
<proteinExistence type="inferred from homology"/>
<feature type="chain" id="PRO_5040246975" description="Peptidoglycan-recognition protein" evidence="9">
    <location>
        <begin position="21"/>
        <end position="191"/>
    </location>
</feature>
<feature type="disulfide bond" evidence="8">
    <location>
        <begin position="63"/>
        <end position="69"/>
    </location>
</feature>
<dbReference type="FunFam" id="3.40.80.10:FF:000001">
    <property type="entry name" value="Peptidoglycan recognition protein 1"/>
    <property type="match status" value="1"/>
</dbReference>
<feature type="domain" description="Peptidoglycan recognition protein family" evidence="11">
    <location>
        <begin position="27"/>
        <end position="169"/>
    </location>
</feature>
<name>A0A9P0FGL2_BRAAE</name>
<accession>A0A9P0FGL2</accession>
<evidence type="ECO:0000256" key="9">
    <source>
        <dbReference type="SAM" id="SignalP"/>
    </source>
</evidence>
<dbReference type="GO" id="GO:0008745">
    <property type="term" value="F:N-acetylmuramoyl-L-alanine amidase activity"/>
    <property type="evidence" value="ECO:0007669"/>
    <property type="project" value="InterPro"/>
</dbReference>
<evidence type="ECO:0000313" key="12">
    <source>
        <dbReference type="EMBL" id="CAH0555775.1"/>
    </source>
</evidence>
<dbReference type="SMART" id="SM00644">
    <property type="entry name" value="Ami_2"/>
    <property type="match status" value="1"/>
</dbReference>
<keyword evidence="3 9" id="KW-0732">Signal</keyword>
<dbReference type="InterPro" id="IPR015510">
    <property type="entry name" value="PGRP"/>
</dbReference>
<sequence>MMTQFCLAIVICVLVHVIQCEDPKTSLEMVTKSEWGGRTAFEIDYVIIPVKNIVVHHTVTPNCHNKLECSQTLQNIQNFHMEDLEFHDIGYNFLIGGDGRVYEGTGWHKVGAHTIGYNSKSLGIAFIGNFSDKLPNSKQMKAFKNFLAYGVKTGEIDKDYKLFGARQVSATQSPGLRLYRAIQKMQHFVNL</sequence>
<dbReference type="SMART" id="SM00701">
    <property type="entry name" value="PGRP"/>
    <property type="match status" value="1"/>
</dbReference>
<dbReference type="PIRSF" id="PIRSF037945">
    <property type="entry name" value="PGRPs"/>
    <property type="match status" value="1"/>
</dbReference>
<evidence type="ECO:0000313" key="13">
    <source>
        <dbReference type="Proteomes" id="UP001154078"/>
    </source>
</evidence>
<keyword evidence="5" id="KW-1015">Disulfide bond</keyword>
<dbReference type="Pfam" id="PF01510">
    <property type="entry name" value="Amidase_2"/>
    <property type="match status" value="1"/>
</dbReference>
<keyword evidence="2 7" id="KW-0399">Innate immunity</keyword>
<evidence type="ECO:0000256" key="8">
    <source>
        <dbReference type="PIRSR" id="PIRSR037945-1"/>
    </source>
</evidence>
<evidence type="ECO:0000256" key="1">
    <source>
        <dbReference type="ARBA" id="ARBA00007553"/>
    </source>
</evidence>
<evidence type="ECO:0000256" key="4">
    <source>
        <dbReference type="ARBA" id="ARBA00022859"/>
    </source>
</evidence>
<comment type="function">
    <text evidence="6">Peptidoglycan-recognition protein probably involved in innate immunity by binding to peptidoglycans (PGN) of bacteria and activating the prophenoloxidase (proPO) cascade immune response. Binds to 1,3-beta-D-glucan and PGN.</text>
</comment>
<gene>
    <name evidence="12" type="ORF">MELIAE_LOCUS7053</name>
</gene>
<reference evidence="12" key="1">
    <citation type="submission" date="2021-12" db="EMBL/GenBank/DDBJ databases">
        <authorList>
            <person name="King R."/>
        </authorList>
    </citation>
    <scope>NUCLEOTIDE SEQUENCE</scope>
</reference>
<evidence type="ECO:0000259" key="11">
    <source>
        <dbReference type="SMART" id="SM00701"/>
    </source>
</evidence>
<dbReference type="PANTHER" id="PTHR11022">
    <property type="entry name" value="PEPTIDOGLYCAN RECOGNITION PROTEIN"/>
    <property type="match status" value="1"/>
</dbReference>
<dbReference type="GO" id="GO:0045087">
    <property type="term" value="P:innate immune response"/>
    <property type="evidence" value="ECO:0007669"/>
    <property type="project" value="UniProtKB-KW"/>
</dbReference>
<dbReference type="GO" id="GO:0042834">
    <property type="term" value="F:peptidoglycan binding"/>
    <property type="evidence" value="ECO:0007669"/>
    <property type="project" value="InterPro"/>
</dbReference>
<dbReference type="OrthoDB" id="10001926at2759"/>
<evidence type="ECO:0000256" key="7">
    <source>
        <dbReference type="PIRNR" id="PIRNR037945"/>
    </source>
</evidence>
<dbReference type="InterPro" id="IPR002502">
    <property type="entry name" value="Amidase_domain"/>
</dbReference>
<dbReference type="GO" id="GO:0008270">
    <property type="term" value="F:zinc ion binding"/>
    <property type="evidence" value="ECO:0007669"/>
    <property type="project" value="InterPro"/>
</dbReference>
<keyword evidence="4 7" id="KW-0391">Immunity</keyword>
<evidence type="ECO:0000256" key="6">
    <source>
        <dbReference type="ARBA" id="ARBA00057187"/>
    </source>
</evidence>
<dbReference type="SUPFAM" id="SSF55846">
    <property type="entry name" value="N-acetylmuramoyl-L-alanine amidase-like"/>
    <property type="match status" value="1"/>
</dbReference>
<feature type="signal peptide" evidence="9">
    <location>
        <begin position="1"/>
        <end position="20"/>
    </location>
</feature>
<dbReference type="AlphaFoldDB" id="A0A9P0FGL2"/>
<dbReference type="InterPro" id="IPR017331">
    <property type="entry name" value="Peptidoglycan_recognition"/>
</dbReference>
<dbReference type="CDD" id="cd06583">
    <property type="entry name" value="PGRP"/>
    <property type="match status" value="1"/>
</dbReference>
<evidence type="ECO:0000259" key="10">
    <source>
        <dbReference type="SMART" id="SM00644"/>
    </source>
</evidence>
<dbReference type="InterPro" id="IPR036505">
    <property type="entry name" value="Amidase/PGRP_sf"/>
</dbReference>
<dbReference type="GO" id="GO:0009253">
    <property type="term" value="P:peptidoglycan catabolic process"/>
    <property type="evidence" value="ECO:0007669"/>
    <property type="project" value="InterPro"/>
</dbReference>
<feature type="domain" description="N-acetylmuramoyl-L-alanine amidase" evidence="10">
    <location>
        <begin position="36"/>
        <end position="175"/>
    </location>
</feature>
<dbReference type="InterPro" id="IPR006619">
    <property type="entry name" value="PGRP_domain_met/bac"/>
</dbReference>
<evidence type="ECO:0000256" key="3">
    <source>
        <dbReference type="ARBA" id="ARBA00022729"/>
    </source>
</evidence>
<comment type="similarity">
    <text evidence="1 7">Belongs to the N-acetylmuramoyl-L-alanine amidase 2 family.</text>
</comment>
<protein>
    <recommendedName>
        <fullName evidence="7">Peptidoglycan-recognition protein</fullName>
    </recommendedName>
</protein>
<keyword evidence="13" id="KW-1185">Reference proteome</keyword>
<evidence type="ECO:0000256" key="5">
    <source>
        <dbReference type="ARBA" id="ARBA00023157"/>
    </source>
</evidence>
<dbReference type="PANTHER" id="PTHR11022:SF74">
    <property type="entry name" value="PEPTIDOGLYCAN-RECOGNITION PROTEIN SA"/>
    <property type="match status" value="1"/>
</dbReference>
<dbReference type="EMBL" id="OV121135">
    <property type="protein sequence ID" value="CAH0555775.1"/>
    <property type="molecule type" value="Genomic_DNA"/>
</dbReference>
<organism evidence="12 13">
    <name type="scientific">Brassicogethes aeneus</name>
    <name type="common">Rape pollen beetle</name>
    <name type="synonym">Meligethes aeneus</name>
    <dbReference type="NCBI Taxonomy" id="1431903"/>
    <lineage>
        <taxon>Eukaryota</taxon>
        <taxon>Metazoa</taxon>
        <taxon>Ecdysozoa</taxon>
        <taxon>Arthropoda</taxon>
        <taxon>Hexapoda</taxon>
        <taxon>Insecta</taxon>
        <taxon>Pterygota</taxon>
        <taxon>Neoptera</taxon>
        <taxon>Endopterygota</taxon>
        <taxon>Coleoptera</taxon>
        <taxon>Polyphaga</taxon>
        <taxon>Cucujiformia</taxon>
        <taxon>Nitidulidae</taxon>
        <taxon>Meligethinae</taxon>
        <taxon>Brassicogethes</taxon>
    </lineage>
</organism>
<dbReference type="Gene3D" id="3.40.80.10">
    <property type="entry name" value="Peptidoglycan recognition protein-like"/>
    <property type="match status" value="1"/>
</dbReference>
<dbReference type="Proteomes" id="UP001154078">
    <property type="component" value="Chromosome 4"/>
</dbReference>